<dbReference type="EMBL" id="BAHE01000052">
    <property type="protein sequence ID" value="GAC02291.1"/>
    <property type="molecule type" value="Genomic_DNA"/>
</dbReference>
<dbReference type="InterPro" id="IPR042099">
    <property type="entry name" value="ANL_N_sf"/>
</dbReference>
<dbReference type="SMART" id="SM00824">
    <property type="entry name" value="PKS_TE"/>
    <property type="match status" value="1"/>
</dbReference>
<dbReference type="InterPro" id="IPR045851">
    <property type="entry name" value="AMP-bd_C_sf"/>
</dbReference>
<dbReference type="InterPro" id="IPR009081">
    <property type="entry name" value="PP-bd_ACP"/>
</dbReference>
<comment type="cofactor">
    <cofactor evidence="1">
        <name>pantetheine 4'-phosphate</name>
        <dbReference type="ChEBI" id="CHEBI:47942"/>
    </cofactor>
</comment>
<dbReference type="GO" id="GO:0043041">
    <property type="term" value="P:amino acid activation for nonribosomal peptide biosynthetic process"/>
    <property type="evidence" value="ECO:0007669"/>
    <property type="project" value="TreeGrafter"/>
</dbReference>
<dbReference type="InterPro" id="IPR020845">
    <property type="entry name" value="AMP-binding_CS"/>
</dbReference>
<evidence type="ECO:0000256" key="2">
    <source>
        <dbReference type="ARBA" id="ARBA00022450"/>
    </source>
</evidence>
<dbReference type="InterPro" id="IPR025110">
    <property type="entry name" value="AMP-bd_C"/>
</dbReference>
<dbReference type="Gene3D" id="3.40.50.1820">
    <property type="entry name" value="alpha/beta hydrolase"/>
    <property type="match status" value="1"/>
</dbReference>
<dbReference type="Pfam" id="PF00975">
    <property type="entry name" value="Thioesterase"/>
    <property type="match status" value="1"/>
</dbReference>
<organism evidence="6 7">
    <name type="scientific">Gordonia namibiensis NBRC 108229</name>
    <dbReference type="NCBI Taxonomy" id="1208314"/>
    <lineage>
        <taxon>Bacteria</taxon>
        <taxon>Bacillati</taxon>
        <taxon>Actinomycetota</taxon>
        <taxon>Actinomycetes</taxon>
        <taxon>Mycobacteriales</taxon>
        <taxon>Gordoniaceae</taxon>
        <taxon>Gordonia</taxon>
    </lineage>
</organism>
<evidence type="ECO:0000256" key="3">
    <source>
        <dbReference type="ARBA" id="ARBA00022553"/>
    </source>
</evidence>
<proteinExistence type="predicted"/>
<dbReference type="SUPFAM" id="SSF53474">
    <property type="entry name" value="alpha/beta-Hydrolases"/>
    <property type="match status" value="1"/>
</dbReference>
<name>K6WSC5_9ACTN</name>
<evidence type="ECO:0000256" key="4">
    <source>
        <dbReference type="SAM" id="MobiDB-lite"/>
    </source>
</evidence>
<reference evidence="6 7" key="1">
    <citation type="submission" date="2012-08" db="EMBL/GenBank/DDBJ databases">
        <title>Whole genome shotgun sequence of Gordonia namibiensis NBRC 108229.</title>
        <authorList>
            <person name="Isaki-Nakamura S."/>
            <person name="Hosoyama A."/>
            <person name="Tsuchikane K."/>
            <person name="Katsumata H."/>
            <person name="Baba S."/>
            <person name="Yamazaki S."/>
            <person name="Fujita N."/>
        </authorList>
    </citation>
    <scope>NUCLEOTIDE SEQUENCE [LARGE SCALE GENOMIC DNA]</scope>
    <source>
        <strain evidence="6 7">NBRC 108229</strain>
    </source>
</reference>
<keyword evidence="3" id="KW-0597">Phosphoprotein</keyword>
<evidence type="ECO:0000313" key="6">
    <source>
        <dbReference type="EMBL" id="GAC02291.1"/>
    </source>
</evidence>
<dbReference type="RefSeq" id="WP_006868435.1">
    <property type="nucleotide sequence ID" value="NZ_BAHE01000052.1"/>
</dbReference>
<dbReference type="Pfam" id="PF00501">
    <property type="entry name" value="AMP-binding"/>
    <property type="match status" value="1"/>
</dbReference>
<dbReference type="PANTHER" id="PTHR45527">
    <property type="entry name" value="NONRIBOSOMAL PEPTIDE SYNTHETASE"/>
    <property type="match status" value="1"/>
</dbReference>
<dbReference type="Pfam" id="PF13193">
    <property type="entry name" value="AMP-binding_C"/>
    <property type="match status" value="1"/>
</dbReference>
<dbReference type="PROSITE" id="PS50075">
    <property type="entry name" value="CARRIER"/>
    <property type="match status" value="1"/>
</dbReference>
<feature type="domain" description="Carrier" evidence="5">
    <location>
        <begin position="504"/>
        <end position="579"/>
    </location>
</feature>
<evidence type="ECO:0000256" key="1">
    <source>
        <dbReference type="ARBA" id="ARBA00001957"/>
    </source>
</evidence>
<accession>K6WSC5</accession>
<dbReference type="PANTHER" id="PTHR45527:SF1">
    <property type="entry name" value="FATTY ACID SYNTHASE"/>
    <property type="match status" value="1"/>
</dbReference>
<dbReference type="PROSITE" id="PS00012">
    <property type="entry name" value="PHOSPHOPANTETHEINE"/>
    <property type="match status" value="1"/>
</dbReference>
<dbReference type="GO" id="GO:0031177">
    <property type="term" value="F:phosphopantetheine binding"/>
    <property type="evidence" value="ECO:0007669"/>
    <property type="project" value="TreeGrafter"/>
</dbReference>
<gene>
    <name evidence="6" type="ORF">GONAM_52_00370</name>
</gene>
<dbReference type="AlphaFoldDB" id="K6WSC5"/>
<evidence type="ECO:0000313" key="7">
    <source>
        <dbReference type="Proteomes" id="UP000035058"/>
    </source>
</evidence>
<protein>
    <submittedName>
        <fullName evidence="6">Putative non-ribosomal peptide synthetase</fullName>
    </submittedName>
</protein>
<keyword evidence="2" id="KW-0596">Phosphopantetheine</keyword>
<dbReference type="Gene3D" id="3.30.300.30">
    <property type="match status" value="1"/>
</dbReference>
<dbReference type="Pfam" id="PF00550">
    <property type="entry name" value="PP-binding"/>
    <property type="match status" value="1"/>
</dbReference>
<sequence length="856" mass="91926">MSGSRFVTTIDPATIPATTESSDESVVALWRNMAAQRGDAVAVRTPEASITYRDAVNRTDDRGRAIAAAMTETGRPVAVDVESDIDSVLAIFAVLTSGHPVILLDPFLPDDRRDHILGLSGAHRMSPADIAALPSSDAPLAVPAPDAPAVLIFTSGSTGRPKGVTLPHRWALGMALDGATFMRFEYDDKATALLPLSFGAGVDCLLMSLLNGSTLLLWDVRRRTAEGLRDWLRQERATTVHCTPSLLRSWLTDLAPGDVIESVRLVSTCGEPVHSGDVERVRATIAPDGVFCSWSGSSESANLAFNLIPADRPVPTGVIPVGTPASKKSVRIVDEAGHDVPTGSTGEVVVESKYISSGYFKNPELTAAKFENLPDGCRRYRMGDLGRFDDEGQLHLLGRRDDAVKIRGYLVEPIEVEAALRALPWTVDAVVTADRDAAQLTAHVAVDPAKWTPSPAEIRTALANTLAPWMIPRDVVVMTSLPRNERGKVDRAALPPAPPRTPEPVRGPTEATLMHIWCDILGLETVGRNEDFVSLGGDSLAAAKMLAELRDRWLVDISTADFAGTPTIFGLSELLDAAHRDRARSVTGATIIPLREGSGTPVFVMSGAGTPAAGLLPLARQIGGNAPVYGLQAHGLEKRGRADRTIRAAARRAVTDIRSVQADGPYRLVGYSLGGFIMLEAAAILDARGERCESVIIVDSRFEPQLVERVGGRLTDDTGTDGPAALPDRTGTDSEGPASSSPSLQILWTRLVMRLLVATAGWWNLPTTLQWNVFWDLGRQQIRRHRPTPYRGDITLIRATENPDHPDTWARLVTGRVHTVTVDADHHAMMRAPHVTATAAAVSAALDLTDNEGTPS</sequence>
<dbReference type="InterPro" id="IPR036736">
    <property type="entry name" value="ACP-like_sf"/>
</dbReference>
<keyword evidence="7" id="KW-1185">Reference proteome</keyword>
<dbReference type="PROSITE" id="PS00455">
    <property type="entry name" value="AMP_BINDING"/>
    <property type="match status" value="1"/>
</dbReference>
<dbReference type="SUPFAM" id="SSF56801">
    <property type="entry name" value="Acetyl-CoA synthetase-like"/>
    <property type="match status" value="1"/>
</dbReference>
<comment type="caution">
    <text evidence="6">The sequence shown here is derived from an EMBL/GenBank/DDBJ whole genome shotgun (WGS) entry which is preliminary data.</text>
</comment>
<feature type="region of interest" description="Disordered" evidence="4">
    <location>
        <begin position="711"/>
        <end position="741"/>
    </location>
</feature>
<dbReference type="Proteomes" id="UP000035058">
    <property type="component" value="Unassembled WGS sequence"/>
</dbReference>
<dbReference type="SUPFAM" id="SSF47336">
    <property type="entry name" value="ACP-like"/>
    <property type="match status" value="1"/>
</dbReference>
<dbReference type="InterPro" id="IPR001031">
    <property type="entry name" value="Thioesterase"/>
</dbReference>
<dbReference type="InterPro" id="IPR029058">
    <property type="entry name" value="AB_hydrolase_fold"/>
</dbReference>
<dbReference type="GO" id="GO:0044550">
    <property type="term" value="P:secondary metabolite biosynthetic process"/>
    <property type="evidence" value="ECO:0007669"/>
    <property type="project" value="TreeGrafter"/>
</dbReference>
<dbReference type="InterPro" id="IPR000873">
    <property type="entry name" value="AMP-dep_synth/lig_dom"/>
</dbReference>
<dbReference type="GO" id="GO:0005737">
    <property type="term" value="C:cytoplasm"/>
    <property type="evidence" value="ECO:0007669"/>
    <property type="project" value="TreeGrafter"/>
</dbReference>
<evidence type="ECO:0000259" key="5">
    <source>
        <dbReference type="PROSITE" id="PS50075"/>
    </source>
</evidence>
<dbReference type="Gene3D" id="3.40.50.12780">
    <property type="entry name" value="N-terminal domain of ligase-like"/>
    <property type="match status" value="1"/>
</dbReference>
<dbReference type="Gene3D" id="1.10.1200.10">
    <property type="entry name" value="ACP-like"/>
    <property type="match status" value="1"/>
</dbReference>
<dbReference type="InterPro" id="IPR020802">
    <property type="entry name" value="TesA-like"/>
</dbReference>
<dbReference type="InterPro" id="IPR006162">
    <property type="entry name" value="Ppantetheine_attach_site"/>
</dbReference>